<evidence type="ECO:0000256" key="1">
    <source>
        <dbReference type="SAM" id="MobiDB-lite"/>
    </source>
</evidence>
<organism evidence="2 3">
    <name type="scientific">Symbiobacterium thermophilum (strain DSM 24528 / JCM 14929 / IAM 14863 / T)</name>
    <dbReference type="NCBI Taxonomy" id="292459"/>
    <lineage>
        <taxon>Bacteria</taxon>
        <taxon>Bacillati</taxon>
        <taxon>Bacillota</taxon>
        <taxon>Clostridia</taxon>
        <taxon>Eubacteriales</taxon>
        <taxon>Symbiobacteriaceae</taxon>
        <taxon>Symbiobacterium</taxon>
    </lineage>
</organism>
<dbReference type="EMBL" id="AP006840">
    <property type="protein sequence ID" value="BAD39657.1"/>
    <property type="molecule type" value="Genomic_DNA"/>
</dbReference>
<feature type="region of interest" description="Disordered" evidence="1">
    <location>
        <begin position="41"/>
        <end position="76"/>
    </location>
</feature>
<dbReference type="Proteomes" id="UP000000417">
    <property type="component" value="Chromosome"/>
</dbReference>
<dbReference type="KEGG" id="sth:STH672"/>
<proteinExistence type="predicted"/>
<keyword evidence="3" id="KW-1185">Reference proteome</keyword>
<gene>
    <name evidence="2" type="ordered locus">STH672</name>
</gene>
<evidence type="ECO:0000313" key="3">
    <source>
        <dbReference type="Proteomes" id="UP000000417"/>
    </source>
</evidence>
<protein>
    <submittedName>
        <fullName evidence="2">Uncharacterized protein</fullName>
    </submittedName>
</protein>
<dbReference type="AlphaFoldDB" id="Q67RN6"/>
<accession>Q67RN6</accession>
<sequence length="104" mass="11509">MRPHDLPACGWRPASRCACSPSPAFDCGWPYGWPLRSAGCGDRARKTNGPHSSRCGSGRQPYPQSPGLPDPVRCSPPGRMRQYNHSRVIIRLFGRPSFLPGFRC</sequence>
<evidence type="ECO:0000313" key="2">
    <source>
        <dbReference type="EMBL" id="BAD39657.1"/>
    </source>
</evidence>
<dbReference type="HOGENOM" id="CLU_2248739_0_0_9"/>
<name>Q67RN6_SYMTH</name>
<reference evidence="2 3" key="1">
    <citation type="journal article" date="2004" name="Nucleic Acids Res.">
        <title>Genome sequence of Symbiobacterium thermophilum, an uncultivable bacterium that depends on microbial commensalism.</title>
        <authorList>
            <person name="Ueda K."/>
            <person name="Yamashita A."/>
            <person name="Ishikawa J."/>
            <person name="Shimada M."/>
            <person name="Watsuji T."/>
            <person name="Morimura K."/>
            <person name="Ikeda H."/>
            <person name="Hattori M."/>
            <person name="Beppu T."/>
        </authorList>
    </citation>
    <scope>NUCLEOTIDE SEQUENCE [LARGE SCALE GENOMIC DNA]</scope>
    <source>
        <strain evidence="3">T / IAM 14863</strain>
    </source>
</reference>